<name>A0A2P2SWN0_9PEZI</name>
<evidence type="ECO:0000313" key="6">
    <source>
        <dbReference type="Proteomes" id="UP000091956"/>
    </source>
</evidence>
<dbReference type="InterPro" id="IPR013216">
    <property type="entry name" value="Methyltransf_11"/>
</dbReference>
<dbReference type="Gene3D" id="3.40.50.150">
    <property type="entry name" value="Vaccinia Virus protein VP39"/>
    <property type="match status" value="1"/>
</dbReference>
<dbReference type="RefSeq" id="XP_018134954.1">
    <property type="nucleotide sequence ID" value="XM_018270209.2"/>
</dbReference>
<dbReference type="GO" id="GO:0005783">
    <property type="term" value="C:endoplasmic reticulum"/>
    <property type="evidence" value="ECO:0007669"/>
    <property type="project" value="TreeGrafter"/>
</dbReference>
<keyword evidence="3" id="KW-0472">Membrane</keyword>
<comment type="similarity">
    <text evidence="2">Belongs to the class I-like SAM-binding methyltransferase superfamily. Erg6/SMT family.</text>
</comment>
<keyword evidence="1" id="KW-0808">Transferase</keyword>
<keyword evidence="3" id="KW-0812">Transmembrane</keyword>
<dbReference type="PANTHER" id="PTHR44068:SF1">
    <property type="entry name" value="HYPOTHETICAL LOC100005854"/>
    <property type="match status" value="1"/>
</dbReference>
<sequence>MVSPDTKLVINPNGSLQNYYASLESRIGYWLVLGGTRHFGYYNAGKYWPFPISASLKAMENHLYNTLGLGNGAQVLDAGCGHGYVAIYMAKRGLRVHGIDVVERHVAKAQRNVKAAGLERAVSVRRMDFHHLDGFEDESLDGAYTMETFVHATDPETALAAFYRVLKPGASIAFYEYDHSNLESAPLATQQAWERINRYASMPSNARFGQGILQKLLVDAGFVDVEVRDLTPNVMPMVRLFFLIAYIPYLIVTFLGMQTWFINTVSGVEGYRSRKYVRYVSISAKKPAGKSKNVSGARGRSAAP</sequence>
<dbReference type="InterPro" id="IPR029063">
    <property type="entry name" value="SAM-dependent_MTases_sf"/>
</dbReference>
<feature type="domain" description="Methyltransferase type 11" evidence="4">
    <location>
        <begin position="76"/>
        <end position="174"/>
    </location>
</feature>
<dbReference type="EMBL" id="KV460207">
    <property type="protein sequence ID" value="OBU01222.1"/>
    <property type="molecule type" value="Genomic_DNA"/>
</dbReference>
<evidence type="ECO:0000256" key="1">
    <source>
        <dbReference type="ARBA" id="ARBA00022679"/>
    </source>
</evidence>
<evidence type="ECO:0000313" key="5">
    <source>
        <dbReference type="EMBL" id="OBU01222.1"/>
    </source>
</evidence>
<proteinExistence type="inferred from homology"/>
<dbReference type="SUPFAM" id="SSF53335">
    <property type="entry name" value="S-adenosyl-L-methionine-dependent methyltransferases"/>
    <property type="match status" value="1"/>
</dbReference>
<dbReference type="AlphaFoldDB" id="A0A2P2SWN0"/>
<organism evidence="5 6">
    <name type="scientific">Pseudogymnoascus verrucosus</name>
    <dbReference type="NCBI Taxonomy" id="342668"/>
    <lineage>
        <taxon>Eukaryota</taxon>
        <taxon>Fungi</taxon>
        <taxon>Dikarya</taxon>
        <taxon>Ascomycota</taxon>
        <taxon>Pezizomycotina</taxon>
        <taxon>Leotiomycetes</taxon>
        <taxon>Thelebolales</taxon>
        <taxon>Thelebolaceae</taxon>
        <taxon>Pseudogymnoascus</taxon>
    </lineage>
</organism>
<accession>A0A2P2SWN0</accession>
<reference evidence="6" key="2">
    <citation type="journal article" date="2018" name="Nat. Commun.">
        <title>Extreme sensitivity to ultraviolet light in the fungal pathogen causing white-nose syndrome of bats.</title>
        <authorList>
            <person name="Palmer J.M."/>
            <person name="Drees K.P."/>
            <person name="Foster J.T."/>
            <person name="Lindner D.L."/>
        </authorList>
    </citation>
    <scope>NUCLEOTIDE SEQUENCE [LARGE SCALE GENOMIC DNA]</scope>
    <source>
        <strain evidence="6">UAMH 10579</strain>
    </source>
</reference>
<dbReference type="GeneID" id="28834067"/>
<protein>
    <recommendedName>
        <fullName evidence="4">Methyltransferase type 11 domain-containing protein</fullName>
    </recommendedName>
</protein>
<gene>
    <name evidence="5" type="ORF">VE01_00681</name>
</gene>
<evidence type="ECO:0000259" key="4">
    <source>
        <dbReference type="Pfam" id="PF08241"/>
    </source>
</evidence>
<dbReference type="STRING" id="342668.A0A2P2SWN0"/>
<keyword evidence="3" id="KW-1133">Transmembrane helix</keyword>
<dbReference type="GO" id="GO:0003838">
    <property type="term" value="F:sterol 24-C-methyltransferase activity"/>
    <property type="evidence" value="ECO:0007669"/>
    <property type="project" value="TreeGrafter"/>
</dbReference>
<reference evidence="5 6" key="1">
    <citation type="submission" date="2016-03" db="EMBL/GenBank/DDBJ databases">
        <title>Comparative genomics of Pseudogymnoascus destructans, the fungus causing white-nose syndrome of bats.</title>
        <authorList>
            <person name="Palmer J.M."/>
            <person name="Drees K.P."/>
            <person name="Foster J.T."/>
            <person name="Lindner D.L."/>
        </authorList>
    </citation>
    <scope>NUCLEOTIDE SEQUENCE [LARGE SCALE GENOMIC DNA]</scope>
    <source>
        <strain evidence="5 6">UAMH 10579</strain>
    </source>
</reference>
<dbReference type="PANTHER" id="PTHR44068">
    <property type="entry name" value="ZGC:194242"/>
    <property type="match status" value="1"/>
</dbReference>
<feature type="transmembrane region" description="Helical" evidence="3">
    <location>
        <begin position="240"/>
        <end position="262"/>
    </location>
</feature>
<dbReference type="Pfam" id="PF08241">
    <property type="entry name" value="Methyltransf_11"/>
    <property type="match status" value="1"/>
</dbReference>
<dbReference type="CDD" id="cd02440">
    <property type="entry name" value="AdoMet_MTases"/>
    <property type="match status" value="1"/>
</dbReference>
<dbReference type="InterPro" id="IPR050447">
    <property type="entry name" value="Erg6_SMT_methyltransf"/>
</dbReference>
<evidence type="ECO:0000256" key="2">
    <source>
        <dbReference type="ARBA" id="ARBA00038188"/>
    </source>
</evidence>
<dbReference type="Proteomes" id="UP000091956">
    <property type="component" value="Unassembled WGS sequence"/>
</dbReference>
<evidence type="ECO:0000256" key="3">
    <source>
        <dbReference type="SAM" id="Phobius"/>
    </source>
</evidence>
<dbReference type="GO" id="GO:0006696">
    <property type="term" value="P:ergosterol biosynthetic process"/>
    <property type="evidence" value="ECO:0007669"/>
    <property type="project" value="TreeGrafter"/>
</dbReference>
<keyword evidence="6" id="KW-1185">Reference proteome</keyword>